<dbReference type="InterPro" id="IPR018490">
    <property type="entry name" value="cNMP-bd_dom_sf"/>
</dbReference>
<evidence type="ECO:0008006" key="4">
    <source>
        <dbReference type="Google" id="ProtNLM"/>
    </source>
</evidence>
<accession>A0A1J6VSK1</accession>
<dbReference type="Proteomes" id="UP000182062">
    <property type="component" value="Unassembled WGS sequence"/>
</dbReference>
<evidence type="ECO:0000256" key="1">
    <source>
        <dbReference type="ARBA" id="ARBA00023159"/>
    </source>
</evidence>
<keyword evidence="3" id="KW-1185">Reference proteome</keyword>
<dbReference type="EMBL" id="MINN01000128">
    <property type="protein sequence ID" value="OIU68734.1"/>
    <property type="molecule type" value="Genomic_DNA"/>
</dbReference>
<proteinExistence type="predicted"/>
<name>A0A1J6VSK1_9BACI</name>
<keyword evidence="1" id="KW-0010">Activator</keyword>
<sequence length="148" mass="17230">MHKQDYLLYMKSLSLFQDIGNSQLKRIVEASSIIKKEKGDIIRLQKENTMIIILSGSLHVHITESQDSQYKMGSLTTNDMFMPSVFLHYHKHEGSISLEVRETTIYMEVPLPLIINLSDQHPLLQRNILRSFHKNLKNSYEEIVNLMS</sequence>
<evidence type="ECO:0000313" key="2">
    <source>
        <dbReference type="EMBL" id="OIU68734.1"/>
    </source>
</evidence>
<organism evidence="2 3">
    <name type="scientific">Rossellomorea aquimaris</name>
    <dbReference type="NCBI Taxonomy" id="189382"/>
    <lineage>
        <taxon>Bacteria</taxon>
        <taxon>Bacillati</taxon>
        <taxon>Bacillota</taxon>
        <taxon>Bacilli</taxon>
        <taxon>Bacillales</taxon>
        <taxon>Bacillaceae</taxon>
        <taxon>Rossellomorea</taxon>
    </lineage>
</organism>
<evidence type="ECO:0000313" key="3">
    <source>
        <dbReference type="Proteomes" id="UP000182062"/>
    </source>
</evidence>
<dbReference type="SUPFAM" id="SSF51206">
    <property type="entry name" value="cAMP-binding domain-like"/>
    <property type="match status" value="1"/>
</dbReference>
<comment type="caution">
    <text evidence="2">The sequence shown here is derived from an EMBL/GenBank/DDBJ whole genome shotgun (WGS) entry which is preliminary data.</text>
</comment>
<dbReference type="Gene3D" id="2.60.120.10">
    <property type="entry name" value="Jelly Rolls"/>
    <property type="match status" value="1"/>
</dbReference>
<dbReference type="OrthoDB" id="2855976at2"/>
<dbReference type="AlphaFoldDB" id="A0A1J6VSK1"/>
<reference evidence="2 3" key="1">
    <citation type="submission" date="2016-09" db="EMBL/GenBank/DDBJ databases">
        <title>Bacillus aquimaris SAMM genome sequence reveals colonization and biosurfactant production capacities.</title>
        <authorList>
            <person name="Waghmode S.R."/>
            <person name="Suryavanshi M.V."/>
        </authorList>
    </citation>
    <scope>NUCLEOTIDE SEQUENCE [LARGE SCALE GENOMIC DNA]</scope>
    <source>
        <strain evidence="2 3">SAMM</strain>
    </source>
</reference>
<dbReference type="InterPro" id="IPR014710">
    <property type="entry name" value="RmlC-like_jellyroll"/>
</dbReference>
<protein>
    <recommendedName>
        <fullName evidence="4">Cyclic nucleotide-binding domain-containing protein</fullName>
    </recommendedName>
</protein>
<gene>
    <name evidence="2" type="ORF">BHE18_17620</name>
</gene>
<dbReference type="RefSeq" id="WP_071620159.1">
    <property type="nucleotide sequence ID" value="NZ_MINN01000128.1"/>
</dbReference>